<keyword evidence="2" id="KW-1185">Reference proteome</keyword>
<gene>
    <name evidence="1" type="ORF">GPUH_LOCUS7483</name>
</gene>
<evidence type="ECO:0000313" key="2">
    <source>
        <dbReference type="Proteomes" id="UP000271098"/>
    </source>
</evidence>
<dbReference type="Proteomes" id="UP000271098">
    <property type="component" value="Unassembled WGS sequence"/>
</dbReference>
<sequence>MWQPRVDVKKWNGLVFPPVAFPIRIVEPNVICYRFSHGFLLL</sequence>
<dbReference type="EMBL" id="UYRT01019476">
    <property type="protein sequence ID" value="VDK58492.1"/>
    <property type="molecule type" value="Genomic_DNA"/>
</dbReference>
<accession>A0A3P6R690</accession>
<reference evidence="1 2" key="1">
    <citation type="submission" date="2018-11" db="EMBL/GenBank/DDBJ databases">
        <authorList>
            <consortium name="Pathogen Informatics"/>
        </authorList>
    </citation>
    <scope>NUCLEOTIDE SEQUENCE [LARGE SCALE GENOMIC DNA]</scope>
</reference>
<name>A0A3P6R690_9BILA</name>
<organism evidence="1 2">
    <name type="scientific">Gongylonema pulchrum</name>
    <dbReference type="NCBI Taxonomy" id="637853"/>
    <lineage>
        <taxon>Eukaryota</taxon>
        <taxon>Metazoa</taxon>
        <taxon>Ecdysozoa</taxon>
        <taxon>Nematoda</taxon>
        <taxon>Chromadorea</taxon>
        <taxon>Rhabditida</taxon>
        <taxon>Spirurina</taxon>
        <taxon>Spiruromorpha</taxon>
        <taxon>Spiruroidea</taxon>
        <taxon>Gongylonematidae</taxon>
        <taxon>Gongylonema</taxon>
    </lineage>
</organism>
<evidence type="ECO:0000313" key="1">
    <source>
        <dbReference type="EMBL" id="VDK58492.1"/>
    </source>
</evidence>
<protein>
    <submittedName>
        <fullName evidence="1">Uncharacterized protein</fullName>
    </submittedName>
</protein>
<proteinExistence type="predicted"/>
<dbReference type="AlphaFoldDB" id="A0A3P6R690"/>